<proteinExistence type="predicted"/>
<dbReference type="Proteomes" id="UP000306628">
    <property type="component" value="Unassembled WGS sequence"/>
</dbReference>
<dbReference type="RefSeq" id="WP_138692790.1">
    <property type="nucleotide sequence ID" value="NZ_JBHSAZ010000019.1"/>
</dbReference>
<name>A0A5S4GW80_9ACTN</name>
<sequence length="91" mass="9605">MSISPGRASSRTAGPGSAASGPSPSIRLRPSAGARSCFLWALDYDESQVALAEAVALGERPLRLVPDRRGREHVVSGVAGLRFRRFTATVI</sequence>
<dbReference type="EMBL" id="VCKX01000095">
    <property type="protein sequence ID" value="TMR30720.1"/>
    <property type="molecule type" value="Genomic_DNA"/>
</dbReference>
<evidence type="ECO:0000313" key="3">
    <source>
        <dbReference type="Proteomes" id="UP000306628"/>
    </source>
</evidence>
<keyword evidence="3" id="KW-1185">Reference proteome</keyword>
<feature type="region of interest" description="Disordered" evidence="1">
    <location>
        <begin position="1"/>
        <end position="29"/>
    </location>
</feature>
<dbReference type="AlphaFoldDB" id="A0A5S4GW80"/>
<evidence type="ECO:0000256" key="1">
    <source>
        <dbReference type="SAM" id="MobiDB-lite"/>
    </source>
</evidence>
<accession>A0A5S4GW80</accession>
<feature type="compositionally biased region" description="Low complexity" evidence="1">
    <location>
        <begin position="1"/>
        <end position="25"/>
    </location>
</feature>
<gene>
    <name evidence="2" type="ORF">ETD85_28090</name>
</gene>
<protein>
    <submittedName>
        <fullName evidence="2">Uncharacterized protein</fullName>
    </submittedName>
</protein>
<organism evidence="2 3">
    <name type="scientific">Nonomuraea zeae</name>
    <dbReference type="NCBI Taxonomy" id="1642303"/>
    <lineage>
        <taxon>Bacteria</taxon>
        <taxon>Bacillati</taxon>
        <taxon>Actinomycetota</taxon>
        <taxon>Actinomycetes</taxon>
        <taxon>Streptosporangiales</taxon>
        <taxon>Streptosporangiaceae</taxon>
        <taxon>Nonomuraea</taxon>
    </lineage>
</organism>
<reference evidence="2 3" key="1">
    <citation type="submission" date="2019-05" db="EMBL/GenBank/DDBJ databases">
        <title>Draft genome sequence of Nonomuraea zeae DSM 100528.</title>
        <authorList>
            <person name="Saricaoglu S."/>
            <person name="Isik K."/>
        </authorList>
    </citation>
    <scope>NUCLEOTIDE SEQUENCE [LARGE SCALE GENOMIC DNA]</scope>
    <source>
        <strain evidence="2 3">DSM 100528</strain>
    </source>
</reference>
<comment type="caution">
    <text evidence="2">The sequence shown here is derived from an EMBL/GenBank/DDBJ whole genome shotgun (WGS) entry which is preliminary data.</text>
</comment>
<evidence type="ECO:0000313" key="2">
    <source>
        <dbReference type="EMBL" id="TMR30720.1"/>
    </source>
</evidence>